<dbReference type="OrthoDB" id="10383290at2759"/>
<protein>
    <submittedName>
        <fullName evidence="1">Uncharacterized protein</fullName>
    </submittedName>
</protein>
<dbReference type="EMBL" id="GL877411">
    <property type="protein sequence ID" value="ELA47807.1"/>
    <property type="molecule type" value="Genomic_DNA"/>
</dbReference>
<dbReference type="HOGENOM" id="CLU_314281_0_0_1"/>
<evidence type="ECO:0000313" key="1">
    <source>
        <dbReference type="EMBL" id="ELA47807.1"/>
    </source>
</evidence>
<dbReference type="AlphaFoldDB" id="L2GWT0"/>
<dbReference type="OMA" id="RVYCEMM"/>
<accession>L2GWT0</accession>
<gene>
    <name evidence="1" type="ORF">VCUG_00649</name>
</gene>
<sequence length="931" mass="107339">MAICGALMNHEDLSFLLNEVFRFRAKIELDKKLVNTKIEYPNIFYPLSSATRGVDLIREQLAGRENIDILCLKEFLIHQQKGLPCISIYIKDDAEEDYRILYKNKTYYLSIRMEGSNTANIGTAADNSNADGKRSDENAVNGRTNSRAIENAFKEIFEMETNRILKQPTKFYDFLQKTDEKAYANFFQGNYTEACRLFAKNEKRVYCEMMRNKRLSLDPELFNYITGKDEENQINIERLTLVYFIVLYSKMTENYTHYAFLYHLIDFENEYINIVLSVEMANMMNILGTHRKKQIFLLYSAALLLYNAEYYEKATKILANHFLGSTLHLKCLVSTATNNLSGNKALEHALQRYRSNARLNFELMDILERFPGIILGVKLNYKLFRVYLNNLLPYDGALSDDEELLIRIYDDIEDVEVVHELMDSAGVQNDSKSQILEHDNTVEESVEYRVGKGEGCTDIHIRSKASFLVRNISFKIPRRTAKLKCELGKEIRVNEDAHFLKIVNQERDVIFSAYQKTEFVLKVISNKARMASIKVNEKFKFYRLLEYGENAIKFDCRFEEGTYTLVFVIRPTLCDYAVHEEASRDICASALEYRLSAMVVKSLGVKVNADDVLSCLEVKMKNFTARELNLENIKFLNDGYQLTGIGTAFDRRKRAERIVASISGELVAQYDDSTAADSKDLCITENIQNNRFNSLVDEQLSVGAIGNKDEPLAVKIDSDSEQTAFLFFKRSASSKETVNHDKSLEQLIFGDNSTQKKSMDGYREVFIRNAFCLNGWIYPRKFETQVLNFFAVPMPHELPITFYFDGITPLKRYGSFFSFNTSGFKDKFFQTRKNVLDWSSDRLTFIHRLDQFSDTPKVCILNMQGLSYVLATNPLDKQQLFEIRVGRVKLCELVLGPTCTRLVQWRNGELEQENTVKVECLSGAASVIYVD</sequence>
<dbReference type="InParanoid" id="L2GWT0"/>
<name>L2GWT0_VAVCU</name>
<proteinExistence type="predicted"/>
<dbReference type="GeneID" id="19878534"/>
<evidence type="ECO:0000313" key="2">
    <source>
        <dbReference type="Proteomes" id="UP000011081"/>
    </source>
</evidence>
<dbReference type="RefSeq" id="XP_008073670.1">
    <property type="nucleotide sequence ID" value="XM_008075479.1"/>
</dbReference>
<dbReference type="VEuPathDB" id="MicrosporidiaDB:VCUG_00649"/>
<organism evidence="1 2">
    <name type="scientific">Vavraia culicis (isolate floridensis)</name>
    <name type="common">Microsporidian parasite</name>
    <dbReference type="NCBI Taxonomy" id="948595"/>
    <lineage>
        <taxon>Eukaryota</taxon>
        <taxon>Fungi</taxon>
        <taxon>Fungi incertae sedis</taxon>
        <taxon>Microsporidia</taxon>
        <taxon>Pleistophoridae</taxon>
        <taxon>Vavraia</taxon>
    </lineage>
</organism>
<keyword evidence="2" id="KW-1185">Reference proteome</keyword>
<reference evidence="2" key="1">
    <citation type="submission" date="2011-03" db="EMBL/GenBank/DDBJ databases">
        <title>The genome sequence of Vavraia culicis strain floridensis.</title>
        <authorList>
            <consortium name="The Broad Institute Genome Sequencing Platform"/>
            <person name="Cuomo C."/>
            <person name="Becnel J."/>
            <person name="Sanscrainte N."/>
            <person name="Young S.K."/>
            <person name="Zeng Q."/>
            <person name="Gargeya S."/>
            <person name="Fitzgerald M."/>
            <person name="Haas B."/>
            <person name="Abouelleil A."/>
            <person name="Alvarado L."/>
            <person name="Arachchi H.M."/>
            <person name="Berlin A."/>
            <person name="Chapman S.B."/>
            <person name="Gearin G."/>
            <person name="Goldberg J."/>
            <person name="Griggs A."/>
            <person name="Gujja S."/>
            <person name="Hansen M."/>
            <person name="Heiman D."/>
            <person name="Howarth C."/>
            <person name="Larimer J."/>
            <person name="Lui A."/>
            <person name="MacDonald P.J.P."/>
            <person name="McCowen C."/>
            <person name="Montmayeur A."/>
            <person name="Murphy C."/>
            <person name="Neiman D."/>
            <person name="Pearson M."/>
            <person name="Priest M."/>
            <person name="Roberts A."/>
            <person name="Saif S."/>
            <person name="Shea T."/>
            <person name="Sisk P."/>
            <person name="Stolte C."/>
            <person name="Sykes S."/>
            <person name="Wortman J."/>
            <person name="Nusbaum C."/>
            <person name="Birren B."/>
        </authorList>
    </citation>
    <scope>NUCLEOTIDE SEQUENCE [LARGE SCALE GENOMIC DNA]</scope>
    <source>
        <strain evidence="2">floridensis</strain>
    </source>
</reference>
<dbReference type="Proteomes" id="UP000011081">
    <property type="component" value="Unassembled WGS sequence"/>
</dbReference>